<dbReference type="EMBL" id="CP091871">
    <property type="protein sequence ID" value="WEU39874.1"/>
    <property type="molecule type" value="Genomic_DNA"/>
</dbReference>
<feature type="domain" description="Calcineurin-like phosphoesterase" evidence="1">
    <location>
        <begin position="23"/>
        <end position="155"/>
    </location>
</feature>
<evidence type="ECO:0000259" key="1">
    <source>
        <dbReference type="Pfam" id="PF00149"/>
    </source>
</evidence>
<sequence>MKDTILKPVKDEPALLIVGEGRRILCIADLHLGIEDEFREKGINIAPQSSRLAKLILNIAGKVNAAELLILGDLKHNIPFSTLLEAIHIPEFLKELSGRLKITVIPGNHDTGLKKMLPSYIRLERSTGLVVDFKNTRIGFVHGHSKPAAQVLNSDILVVAHTHPAVRLVDKLYKRFTEPVWIITQFISKNLKNLINDKNFVYERETTKLIIIPAFNPLITGSPVNVNKRRPLLGPVLQSQFIDMENAEIHLLDGTYLGKLSELPKFD</sequence>
<dbReference type="GO" id="GO:0016787">
    <property type="term" value="F:hydrolase activity"/>
    <property type="evidence" value="ECO:0007669"/>
    <property type="project" value="InterPro"/>
</dbReference>
<dbReference type="SUPFAM" id="SSF56300">
    <property type="entry name" value="Metallo-dependent phosphatases"/>
    <property type="match status" value="1"/>
</dbReference>
<dbReference type="PANTHER" id="PTHR39323">
    <property type="entry name" value="BLR1149 PROTEIN"/>
    <property type="match status" value="1"/>
</dbReference>
<evidence type="ECO:0000313" key="2">
    <source>
        <dbReference type="EMBL" id="WEU39874.1"/>
    </source>
</evidence>
<evidence type="ECO:0000313" key="3">
    <source>
        <dbReference type="Proteomes" id="UP000186851"/>
    </source>
</evidence>
<dbReference type="InterPro" id="IPR024173">
    <property type="entry name" value="Pesterase_MJ0037-like"/>
</dbReference>
<dbReference type="InterPro" id="IPR029052">
    <property type="entry name" value="Metallo-depent_PP-like"/>
</dbReference>
<dbReference type="Pfam" id="PF00149">
    <property type="entry name" value="Metallophos"/>
    <property type="match status" value="1"/>
</dbReference>
<accession>A0AAF0D1F5</accession>
<dbReference type="InterPro" id="IPR004843">
    <property type="entry name" value="Calcineurin-like_PHP"/>
</dbReference>
<dbReference type="Gene3D" id="3.60.21.10">
    <property type="match status" value="1"/>
</dbReference>
<gene>
    <name evidence="2" type="ORF">OdinLCB4_005235</name>
</gene>
<dbReference type="PIRSF" id="PIRSF000887">
    <property type="entry name" value="Pesterase_MJ0037"/>
    <property type="match status" value="1"/>
</dbReference>
<dbReference type="PANTHER" id="PTHR39323:SF1">
    <property type="entry name" value="BLR1149 PROTEIN"/>
    <property type="match status" value="1"/>
</dbReference>
<dbReference type="AlphaFoldDB" id="A0AAF0D1F5"/>
<dbReference type="KEGG" id="oyw:OdinLCB4_005235"/>
<dbReference type="Proteomes" id="UP000186851">
    <property type="component" value="Chromosome"/>
</dbReference>
<reference evidence="2" key="2">
    <citation type="journal article" date="2022" name="Nat. Microbiol.">
        <title>A closed Candidatus Odinarchaeum chromosome exposes Asgard archaeal viruses.</title>
        <authorList>
            <person name="Tamarit D."/>
            <person name="Caceres E.F."/>
            <person name="Krupovic M."/>
            <person name="Nijland R."/>
            <person name="Eme L."/>
            <person name="Robinson N.P."/>
            <person name="Ettema T.J.G."/>
        </authorList>
    </citation>
    <scope>NUCLEOTIDE SEQUENCE</scope>
    <source>
        <strain evidence="2">LCB_4</strain>
    </source>
</reference>
<protein>
    <submittedName>
        <fullName evidence="2">Metallophosphoesterase</fullName>
    </submittedName>
</protein>
<name>A0AAF0D1F5_ODILC</name>
<proteinExistence type="predicted"/>
<reference evidence="2" key="1">
    <citation type="journal article" date="2017" name="Nature">
        <title>Asgard archaea illuminate the origin of eukaryotic cellular complexity.</title>
        <authorList>
            <person name="Zaremba-Niedzwiedzka K."/>
            <person name="Caceres E.F."/>
            <person name="Saw J.H."/>
            <person name="Backstrom D."/>
            <person name="Juzokaite L."/>
            <person name="Vancaester E."/>
            <person name="Seitz K.W."/>
            <person name="Anantharaman K."/>
            <person name="Starnawski P."/>
            <person name="Kjeldsen K.U."/>
            <person name="Scott M.B."/>
            <person name="Nunoura T."/>
            <person name="Banfield J.F."/>
            <person name="Schramm A."/>
            <person name="Baker B.J."/>
            <person name="Spang A."/>
            <person name="Ettema T.J.G."/>
        </authorList>
    </citation>
    <scope>NUCLEOTIDE SEQUENCE</scope>
    <source>
        <strain evidence="2">LCB_4</strain>
    </source>
</reference>
<organism evidence="2 3">
    <name type="scientific">Odinarchaeota yellowstonii (strain LCB_4)</name>
    <dbReference type="NCBI Taxonomy" id="1841599"/>
    <lineage>
        <taxon>Archaea</taxon>
        <taxon>Promethearchaeati</taxon>
        <taxon>Candidatus Odinarchaeota</taxon>
        <taxon>Candidatus Odinarchaeia</taxon>
        <taxon>Candidatus Odinarchaeales</taxon>
        <taxon>Candidatus Odinarchaeaceae</taxon>
        <taxon>Candidatus Odinarchaeum</taxon>
    </lineage>
</organism>